<dbReference type="AlphaFoldDB" id="A0AAW0YDG2"/>
<evidence type="ECO:0000259" key="3">
    <source>
        <dbReference type="Pfam" id="PF16033"/>
    </source>
</evidence>
<proteinExistence type="predicted"/>
<comment type="caution">
    <text evidence="4">The sequence shown here is derived from an EMBL/GenBank/DDBJ whole genome shotgun (WGS) entry which is preliminary data.</text>
</comment>
<organism evidence="4 5">
    <name type="scientific">Cherax quadricarinatus</name>
    <name type="common">Australian red claw crayfish</name>
    <dbReference type="NCBI Taxonomy" id="27406"/>
    <lineage>
        <taxon>Eukaryota</taxon>
        <taxon>Metazoa</taxon>
        <taxon>Ecdysozoa</taxon>
        <taxon>Arthropoda</taxon>
        <taxon>Crustacea</taxon>
        <taxon>Multicrustacea</taxon>
        <taxon>Malacostraca</taxon>
        <taxon>Eumalacostraca</taxon>
        <taxon>Eucarida</taxon>
        <taxon>Decapoda</taxon>
        <taxon>Pleocyemata</taxon>
        <taxon>Astacidea</taxon>
        <taxon>Parastacoidea</taxon>
        <taxon>Parastacidae</taxon>
        <taxon>Cherax</taxon>
    </lineage>
</organism>
<protein>
    <recommendedName>
        <fullName evidence="3">DUF4789 domain-containing protein</fullName>
    </recommendedName>
</protein>
<feature type="compositionally biased region" description="Low complexity" evidence="1">
    <location>
        <begin position="352"/>
        <end position="365"/>
    </location>
</feature>
<feature type="region of interest" description="Disordered" evidence="1">
    <location>
        <begin position="386"/>
        <end position="406"/>
    </location>
</feature>
<dbReference type="PANTHER" id="PTHR21177:SF7">
    <property type="entry name" value="GH11627P"/>
    <property type="match status" value="1"/>
</dbReference>
<name>A0AAW0YDG2_CHEQU</name>
<feature type="domain" description="DUF4789" evidence="3">
    <location>
        <begin position="130"/>
        <end position="190"/>
    </location>
</feature>
<dbReference type="Proteomes" id="UP001445076">
    <property type="component" value="Unassembled WGS sequence"/>
</dbReference>
<dbReference type="PANTHER" id="PTHR21177">
    <property type="entry name" value="IP06524P-RELATED"/>
    <property type="match status" value="1"/>
</dbReference>
<evidence type="ECO:0000313" key="5">
    <source>
        <dbReference type="Proteomes" id="UP001445076"/>
    </source>
</evidence>
<feature type="chain" id="PRO_5043541950" description="DUF4789 domain-containing protein" evidence="2">
    <location>
        <begin position="22"/>
        <end position="538"/>
    </location>
</feature>
<feature type="region of interest" description="Disordered" evidence="1">
    <location>
        <begin position="344"/>
        <end position="367"/>
    </location>
</feature>
<accession>A0AAW0YDG2</accession>
<dbReference type="InterPro" id="IPR031993">
    <property type="entry name" value="DUF4789"/>
</dbReference>
<keyword evidence="2" id="KW-0732">Signal</keyword>
<dbReference type="EMBL" id="JARKIK010000001">
    <property type="protein sequence ID" value="KAK8753997.1"/>
    <property type="molecule type" value="Genomic_DNA"/>
</dbReference>
<reference evidence="4 5" key="1">
    <citation type="journal article" date="2024" name="BMC Genomics">
        <title>Genome assembly of redclaw crayfish (Cherax quadricarinatus) provides insights into its immune adaptation and hypoxia tolerance.</title>
        <authorList>
            <person name="Liu Z."/>
            <person name="Zheng J."/>
            <person name="Li H."/>
            <person name="Fang K."/>
            <person name="Wang S."/>
            <person name="He J."/>
            <person name="Zhou D."/>
            <person name="Weng S."/>
            <person name="Chi M."/>
            <person name="Gu Z."/>
            <person name="He J."/>
            <person name="Li F."/>
            <person name="Wang M."/>
        </authorList>
    </citation>
    <scope>NUCLEOTIDE SEQUENCE [LARGE SCALE GENOMIC DNA]</scope>
    <source>
        <strain evidence="4">ZL_2023a</strain>
    </source>
</reference>
<dbReference type="Pfam" id="PF16033">
    <property type="entry name" value="DUF4789"/>
    <property type="match status" value="1"/>
</dbReference>
<keyword evidence="5" id="KW-1185">Reference proteome</keyword>
<evidence type="ECO:0000313" key="4">
    <source>
        <dbReference type="EMBL" id="KAK8753997.1"/>
    </source>
</evidence>
<sequence>MQVISVIGLVVAAANLANCAATIVGADVTQNFFQLTYPRPATFVIPNFEAPNPQGEKLQDKVNEINQYFVKPEMVEKLKEKYLLEKEKRRQEESINNATASEEVLLRVRRQVVDVRIPTLLGHVPGGDDQAVDVCSRDEVLVDEDGECHDLLSQGPCEDDHIVLMNPATRKGFCGRQLCAPDRVFLFSDQLCHHPRELGVCPPGRQLFTTSYGSPVCGCPDGTYEEDDDLDDDVCEPILGHISDCPPGEVFWFSDFRRPPECKPDPCKGLNLKRGPDDLPFVPALVDGKCYRIGTRPAICSSDEYYSLSLELLRGVCSSLEDAGYQILDSEDMDAVSKKFGDLAPKKHKGSVSKTSKPSKAKTPAGTTLLRRPEIGAAVVWVQESDDDPPPLSVGQPVMSSGKHHPADNEVERENLVALFPTHMNAFSPPMITVNGSLTFLGFTGGHHRQRRAPLPFATPGNVVEPGLSACRAGAKRDGNAKCRNTILPSRYPPSRPRRDVPPVPPSSSCPSGVFDLSRRCTSNRGGVASSINALGLG</sequence>
<feature type="signal peptide" evidence="2">
    <location>
        <begin position="1"/>
        <end position="21"/>
    </location>
</feature>
<evidence type="ECO:0000256" key="1">
    <source>
        <dbReference type="SAM" id="MobiDB-lite"/>
    </source>
</evidence>
<gene>
    <name evidence="4" type="ORF">OTU49_006923</name>
</gene>
<feature type="region of interest" description="Disordered" evidence="1">
    <location>
        <begin position="483"/>
        <end position="511"/>
    </location>
</feature>
<evidence type="ECO:0000256" key="2">
    <source>
        <dbReference type="SAM" id="SignalP"/>
    </source>
</evidence>